<evidence type="ECO:0008006" key="4">
    <source>
        <dbReference type="Google" id="ProtNLM"/>
    </source>
</evidence>
<dbReference type="InterPro" id="IPR013783">
    <property type="entry name" value="Ig-like_fold"/>
</dbReference>
<dbReference type="Gene3D" id="2.60.40.10">
    <property type="entry name" value="Immunoglobulins"/>
    <property type="match status" value="1"/>
</dbReference>
<dbReference type="HOGENOM" id="CLU_825686_0_0_7"/>
<gene>
    <name evidence="2" type="ordered locus">Desac_0780</name>
</gene>
<dbReference type="Proteomes" id="UP000000483">
    <property type="component" value="Chromosome"/>
</dbReference>
<evidence type="ECO:0000313" key="3">
    <source>
        <dbReference type="Proteomes" id="UP000000483"/>
    </source>
</evidence>
<dbReference type="AlphaFoldDB" id="F2NFA4"/>
<keyword evidence="3" id="KW-1185">Reference proteome</keyword>
<evidence type="ECO:0000313" key="2">
    <source>
        <dbReference type="EMBL" id="AEB08659.1"/>
    </source>
</evidence>
<dbReference type="eggNOG" id="ENOG5032VJT">
    <property type="taxonomic scope" value="Bacteria"/>
</dbReference>
<evidence type="ECO:0000256" key="1">
    <source>
        <dbReference type="SAM" id="SignalP"/>
    </source>
</evidence>
<proteinExistence type="predicted"/>
<keyword evidence="1" id="KW-0732">Signal</keyword>
<dbReference type="KEGG" id="dao:Desac_0780"/>
<reference evidence="2 3" key="1">
    <citation type="journal article" date="2011" name="Stand. Genomic Sci.">
        <title>Complete genome sequence of the acetate-degrading sulfate reducer Desulfobacca acetoxidans type strain (ASRB2).</title>
        <authorList>
            <person name="Goker M."/>
            <person name="Teshima H."/>
            <person name="Lapidus A."/>
            <person name="Nolan M."/>
            <person name="Lucas S."/>
            <person name="Hammon N."/>
            <person name="Deshpande S."/>
            <person name="Cheng J.F."/>
            <person name="Tapia R."/>
            <person name="Han C."/>
            <person name="Goodwin L."/>
            <person name="Pitluck S."/>
            <person name="Huntemann M."/>
            <person name="Liolios K."/>
            <person name="Ivanova N."/>
            <person name="Pagani I."/>
            <person name="Mavromatis K."/>
            <person name="Ovchinikova G."/>
            <person name="Pati A."/>
            <person name="Chen A."/>
            <person name="Palaniappan K."/>
            <person name="Land M."/>
            <person name="Hauser L."/>
            <person name="Brambilla E.M."/>
            <person name="Rohde M."/>
            <person name="Spring S."/>
            <person name="Detter J.C."/>
            <person name="Woyke T."/>
            <person name="Bristow J."/>
            <person name="Eisen J.A."/>
            <person name="Markowitz V."/>
            <person name="Hugenholtz P."/>
            <person name="Kyrpides N.C."/>
            <person name="Klenk H.P."/>
        </authorList>
    </citation>
    <scope>NUCLEOTIDE SEQUENCE [LARGE SCALE GENOMIC DNA]</scope>
    <source>
        <strain evidence="3">ATCC 700848 / DSM 11109 / ASRB2</strain>
    </source>
</reference>
<name>F2NFA4_DESAR</name>
<sequence length="336" mass="36918">MPASNINRAFGAALLGLWLLFSQTSHTAASQPPPDAPVIRFESESLNLGKVLEGAVLTTRIQVRNTGGAPLHIRKVETGCCGITVLDFPPEVPPGGKDEIQIRINTTGVNGERTFKTAVHSNDPALPVALVKVMAQITPLLSITPDRIFLTGLAGRPLEQQLELIWRGETRLKVHADLNDVARNIRVAISPLTPGRRFLLKAENLLHTPGSYRGRLLLRTNFPGKERIVVPVFGRITPAVAAYPARLVLTHIRCPQCPKQKYSGEVTIRSHDEVPFQVQNAAGEGLTCYVEPLIPGRAYRLQVRYTAESEQPLATHLQIRTDRKDFEVLTIPVSTP</sequence>
<dbReference type="EMBL" id="CP002629">
    <property type="protein sequence ID" value="AEB08659.1"/>
    <property type="molecule type" value="Genomic_DNA"/>
</dbReference>
<reference evidence="3" key="2">
    <citation type="submission" date="2011-03" db="EMBL/GenBank/DDBJ databases">
        <title>The complete genome of Desulfobacca acetoxidans DSM 11109.</title>
        <authorList>
            <consortium name="US DOE Joint Genome Institute (JGI-PGF)"/>
            <person name="Lucas S."/>
            <person name="Copeland A."/>
            <person name="Lapidus A."/>
            <person name="Bruce D."/>
            <person name="Goodwin L."/>
            <person name="Pitluck S."/>
            <person name="Peters L."/>
            <person name="Kyrpides N."/>
            <person name="Mavromatis K."/>
            <person name="Ivanova N."/>
            <person name="Ovchinnikova G."/>
            <person name="Teshima H."/>
            <person name="Detter J.C."/>
            <person name="Han C."/>
            <person name="Land M."/>
            <person name="Hauser L."/>
            <person name="Markowitz V."/>
            <person name="Cheng J.-F."/>
            <person name="Hugenholtz P."/>
            <person name="Woyke T."/>
            <person name="Wu D."/>
            <person name="Spring S."/>
            <person name="Schueler E."/>
            <person name="Brambilla E."/>
            <person name="Klenk H.-P."/>
            <person name="Eisen J.A."/>
        </authorList>
    </citation>
    <scope>NUCLEOTIDE SEQUENCE [LARGE SCALE GENOMIC DNA]</scope>
    <source>
        <strain evidence="3">ATCC 700848 / DSM 11109 / ASRB2</strain>
    </source>
</reference>
<dbReference type="InterPro" id="IPR011467">
    <property type="entry name" value="DUF1573"/>
</dbReference>
<dbReference type="PANTHER" id="PTHR37833">
    <property type="entry name" value="LIPOPROTEIN-RELATED"/>
    <property type="match status" value="1"/>
</dbReference>
<dbReference type="Pfam" id="PF07610">
    <property type="entry name" value="DUF1573"/>
    <property type="match status" value="1"/>
</dbReference>
<feature type="signal peptide" evidence="1">
    <location>
        <begin position="1"/>
        <end position="27"/>
    </location>
</feature>
<dbReference type="PANTHER" id="PTHR37833:SF1">
    <property type="entry name" value="SIGNAL PEPTIDE PROTEIN"/>
    <property type="match status" value="1"/>
</dbReference>
<feature type="chain" id="PRO_5003283736" description="DUF1573 domain-containing protein" evidence="1">
    <location>
        <begin position="28"/>
        <end position="336"/>
    </location>
</feature>
<dbReference type="RefSeq" id="WP_013705772.1">
    <property type="nucleotide sequence ID" value="NC_015388.1"/>
</dbReference>
<organism evidence="2 3">
    <name type="scientific">Desulfobacca acetoxidans (strain ATCC 700848 / DSM 11109 / ASRB2)</name>
    <dbReference type="NCBI Taxonomy" id="880072"/>
    <lineage>
        <taxon>Bacteria</taxon>
        <taxon>Pseudomonadati</taxon>
        <taxon>Thermodesulfobacteriota</taxon>
        <taxon>Desulfobaccia</taxon>
        <taxon>Desulfobaccales</taxon>
        <taxon>Desulfobaccaceae</taxon>
        <taxon>Desulfobacca</taxon>
    </lineage>
</organism>
<dbReference type="OrthoDB" id="5517699at2"/>
<protein>
    <recommendedName>
        <fullName evidence="4">DUF1573 domain-containing protein</fullName>
    </recommendedName>
</protein>
<dbReference type="STRING" id="880072.Desac_0780"/>
<accession>F2NFA4</accession>